<reference evidence="2 3" key="1">
    <citation type="journal article" date="2018" name="Int. J. Syst. Bacteriol.">
        <title>Oceaniradius stylonemae gen. nov., sp. nov., isolated from a red alga, Stylonema cornu-cervi.</title>
        <authorList>
            <person name="Jeong S."/>
        </authorList>
    </citation>
    <scope>NUCLEOTIDE SEQUENCE [LARGE SCALE GENOMIC DNA]</scope>
    <source>
        <strain evidence="2 3">StC1</strain>
    </source>
</reference>
<evidence type="ECO:0000259" key="1">
    <source>
        <dbReference type="PROSITE" id="PS51186"/>
    </source>
</evidence>
<keyword evidence="2" id="KW-0808">Transferase</keyword>
<accession>A0A3A8APS5</accession>
<dbReference type="InterPro" id="IPR016181">
    <property type="entry name" value="Acyl_CoA_acyltransferase"/>
</dbReference>
<feature type="domain" description="N-acetyltransferase" evidence="1">
    <location>
        <begin position="5"/>
        <end position="146"/>
    </location>
</feature>
<dbReference type="EMBL" id="QFWV02000001">
    <property type="protein sequence ID" value="RKF08634.1"/>
    <property type="molecule type" value="Genomic_DNA"/>
</dbReference>
<dbReference type="GO" id="GO:0016747">
    <property type="term" value="F:acyltransferase activity, transferring groups other than amino-acyl groups"/>
    <property type="evidence" value="ECO:0007669"/>
    <property type="project" value="InterPro"/>
</dbReference>
<sequence>MTASVAIRPGAPDDRNGIEALYPDAFPDEDLLPVVRKLLDMPSGVLSLVAVEDGALVGHVIFTDCGLSDADARLALLGPLGVASARQGQGIGSALVRDGRERLRQAGITHVFVLGDPAYYARFGFAPETGVATPFELPVSWRDAWQSLALAAAARPPRGMLSVPEPWNDPALWAP</sequence>
<gene>
    <name evidence="2" type="ORF">DEM25_001225</name>
</gene>
<evidence type="ECO:0000313" key="3">
    <source>
        <dbReference type="Proteomes" id="UP000246132"/>
    </source>
</evidence>
<protein>
    <submittedName>
        <fullName evidence="2">N-acetyltransferase</fullName>
    </submittedName>
</protein>
<dbReference type="SUPFAM" id="SSF55729">
    <property type="entry name" value="Acyl-CoA N-acyltransferases (Nat)"/>
    <property type="match status" value="1"/>
</dbReference>
<dbReference type="OrthoDB" id="9797178at2"/>
<dbReference type="AlphaFoldDB" id="A0A3A8APS5"/>
<keyword evidence="3" id="KW-1185">Reference proteome</keyword>
<comment type="caution">
    <text evidence="2">The sequence shown here is derived from an EMBL/GenBank/DDBJ whole genome shotgun (WGS) entry which is preliminary data.</text>
</comment>
<dbReference type="InterPro" id="IPR000182">
    <property type="entry name" value="GNAT_dom"/>
</dbReference>
<dbReference type="RefSeq" id="WP_109766722.1">
    <property type="nucleotide sequence ID" value="NZ_QFWV02000001.1"/>
</dbReference>
<dbReference type="Proteomes" id="UP000246132">
    <property type="component" value="Unassembled WGS sequence"/>
</dbReference>
<dbReference type="Gene3D" id="3.40.630.30">
    <property type="match status" value="1"/>
</dbReference>
<dbReference type="CDD" id="cd04301">
    <property type="entry name" value="NAT_SF"/>
    <property type="match status" value="1"/>
</dbReference>
<dbReference type="Pfam" id="PF00583">
    <property type="entry name" value="Acetyltransf_1"/>
    <property type="match status" value="1"/>
</dbReference>
<dbReference type="PROSITE" id="PS51186">
    <property type="entry name" value="GNAT"/>
    <property type="match status" value="1"/>
</dbReference>
<evidence type="ECO:0000313" key="2">
    <source>
        <dbReference type="EMBL" id="RKF08634.1"/>
    </source>
</evidence>
<organism evidence="2 3">
    <name type="scientific">Oceaniradius stylonematis</name>
    <dbReference type="NCBI Taxonomy" id="2184161"/>
    <lineage>
        <taxon>Bacteria</taxon>
        <taxon>Pseudomonadati</taxon>
        <taxon>Pseudomonadota</taxon>
        <taxon>Alphaproteobacteria</taxon>
        <taxon>Hyphomicrobiales</taxon>
        <taxon>Ahrensiaceae</taxon>
        <taxon>Oceaniradius</taxon>
    </lineage>
</organism>
<name>A0A3A8APS5_9HYPH</name>
<proteinExistence type="predicted"/>